<dbReference type="EMBL" id="FMZM01000016">
    <property type="protein sequence ID" value="SDE17506.1"/>
    <property type="molecule type" value="Genomic_DNA"/>
</dbReference>
<evidence type="ECO:0000313" key="1">
    <source>
        <dbReference type="EMBL" id="SDE17506.1"/>
    </source>
</evidence>
<reference evidence="1 2" key="1">
    <citation type="submission" date="2016-10" db="EMBL/GenBank/DDBJ databases">
        <authorList>
            <person name="de Groot N.N."/>
        </authorList>
    </citation>
    <scope>NUCLEOTIDE SEQUENCE [LARGE SCALE GENOMIC DNA]</scope>
    <source>
        <strain evidence="1 2">CGMCC 4.6858</strain>
    </source>
</reference>
<keyword evidence="2" id="KW-1185">Reference proteome</keyword>
<gene>
    <name evidence="1" type="ORF">SAMN05421872_11648</name>
</gene>
<proteinExistence type="predicted"/>
<dbReference type="Proteomes" id="UP000199034">
    <property type="component" value="Unassembled WGS sequence"/>
</dbReference>
<dbReference type="STRING" id="1045774.SAMN05421872_11648"/>
<sequence length="36" mass="3554">MPVAASFLIGGAARSGGPHATRSFLARGWAAGALDL</sequence>
<protein>
    <submittedName>
        <fullName evidence="1">Uncharacterized protein</fullName>
    </submittedName>
</protein>
<evidence type="ECO:0000313" key="2">
    <source>
        <dbReference type="Proteomes" id="UP000199034"/>
    </source>
</evidence>
<dbReference type="AlphaFoldDB" id="A0A1G7AU83"/>
<accession>A0A1G7AU83</accession>
<name>A0A1G7AU83_9ACTN</name>
<organism evidence="1 2">
    <name type="scientific">Nocardioides lianchengensis</name>
    <dbReference type="NCBI Taxonomy" id="1045774"/>
    <lineage>
        <taxon>Bacteria</taxon>
        <taxon>Bacillati</taxon>
        <taxon>Actinomycetota</taxon>
        <taxon>Actinomycetes</taxon>
        <taxon>Propionibacteriales</taxon>
        <taxon>Nocardioidaceae</taxon>
        <taxon>Nocardioides</taxon>
    </lineage>
</organism>